<accession>A0A0A9F200</accession>
<dbReference type="EMBL" id="GBRH01195568">
    <property type="protein sequence ID" value="JAE02328.1"/>
    <property type="molecule type" value="Transcribed_RNA"/>
</dbReference>
<dbReference type="AlphaFoldDB" id="A0A0A9F200"/>
<name>A0A0A9F200_ARUDO</name>
<sequence>MRRRPVTDARTERPSA</sequence>
<evidence type="ECO:0000313" key="1">
    <source>
        <dbReference type="EMBL" id="JAE02328.1"/>
    </source>
</evidence>
<reference evidence="1" key="1">
    <citation type="submission" date="2014-09" db="EMBL/GenBank/DDBJ databases">
        <authorList>
            <person name="Magalhaes I.L.F."/>
            <person name="Oliveira U."/>
            <person name="Santos F.R."/>
            <person name="Vidigal T.H.D.A."/>
            <person name="Brescovit A.D."/>
            <person name="Santos A.J."/>
        </authorList>
    </citation>
    <scope>NUCLEOTIDE SEQUENCE</scope>
    <source>
        <tissue evidence="1">Shoot tissue taken approximately 20 cm above the soil surface</tissue>
    </source>
</reference>
<proteinExistence type="predicted"/>
<protein>
    <submittedName>
        <fullName evidence="1">3-5 exoribonuclease CSL4</fullName>
    </submittedName>
</protein>
<reference evidence="1" key="2">
    <citation type="journal article" date="2015" name="Data Brief">
        <title>Shoot transcriptome of the giant reed, Arundo donax.</title>
        <authorList>
            <person name="Barrero R.A."/>
            <person name="Guerrero F.D."/>
            <person name="Moolhuijzen P."/>
            <person name="Goolsby J.A."/>
            <person name="Tidwell J."/>
            <person name="Bellgard S.E."/>
            <person name="Bellgard M.I."/>
        </authorList>
    </citation>
    <scope>NUCLEOTIDE SEQUENCE</scope>
    <source>
        <tissue evidence="1">Shoot tissue taken approximately 20 cm above the soil surface</tissue>
    </source>
</reference>
<organism evidence="1">
    <name type="scientific">Arundo donax</name>
    <name type="common">Giant reed</name>
    <name type="synonym">Donax arundinaceus</name>
    <dbReference type="NCBI Taxonomy" id="35708"/>
    <lineage>
        <taxon>Eukaryota</taxon>
        <taxon>Viridiplantae</taxon>
        <taxon>Streptophyta</taxon>
        <taxon>Embryophyta</taxon>
        <taxon>Tracheophyta</taxon>
        <taxon>Spermatophyta</taxon>
        <taxon>Magnoliopsida</taxon>
        <taxon>Liliopsida</taxon>
        <taxon>Poales</taxon>
        <taxon>Poaceae</taxon>
        <taxon>PACMAD clade</taxon>
        <taxon>Arundinoideae</taxon>
        <taxon>Arundineae</taxon>
        <taxon>Arundo</taxon>
    </lineage>
</organism>